<comment type="cofactor">
    <cofactor evidence="3">
        <name>Mg(2+)</name>
        <dbReference type="ChEBI" id="CHEBI:18420"/>
    </cofactor>
    <text evidence="3">Binds 2 magnesium ions per subunit.</text>
</comment>
<proteinExistence type="inferred from homology"/>
<keyword evidence="3" id="KW-0479">Metal-binding</keyword>
<keyword evidence="5" id="KW-1185">Reference proteome</keyword>
<dbReference type="AlphaFoldDB" id="A0A9X2T097"/>
<evidence type="ECO:0000313" key="5">
    <source>
        <dbReference type="Proteomes" id="UP001142175"/>
    </source>
</evidence>
<dbReference type="Proteomes" id="UP001142175">
    <property type="component" value="Unassembled WGS sequence"/>
</dbReference>
<dbReference type="InterPro" id="IPR050792">
    <property type="entry name" value="ADP-ribosylglycohydrolase"/>
</dbReference>
<keyword evidence="2" id="KW-0378">Hydrolase</keyword>
<comment type="caution">
    <text evidence="4">The sequence shown here is derived from an EMBL/GenBank/DDBJ whole genome shotgun (WGS) entry which is preliminary data.</text>
</comment>
<feature type="binding site" evidence="3">
    <location>
        <position position="370"/>
    </location>
    <ligand>
        <name>Mg(2+)</name>
        <dbReference type="ChEBI" id="CHEBI:18420"/>
        <label>1</label>
    </ligand>
</feature>
<organism evidence="4 5">
    <name type="scientific">Aquiflexum gelatinilyticum</name>
    <dbReference type="NCBI Taxonomy" id="2961943"/>
    <lineage>
        <taxon>Bacteria</taxon>
        <taxon>Pseudomonadati</taxon>
        <taxon>Bacteroidota</taxon>
        <taxon>Cytophagia</taxon>
        <taxon>Cytophagales</taxon>
        <taxon>Cyclobacteriaceae</taxon>
        <taxon>Aquiflexum</taxon>
    </lineage>
</organism>
<dbReference type="InterPro" id="IPR036705">
    <property type="entry name" value="Ribosyl_crysJ1_sf"/>
</dbReference>
<dbReference type="PANTHER" id="PTHR16222">
    <property type="entry name" value="ADP-RIBOSYLGLYCOHYDROLASE"/>
    <property type="match status" value="1"/>
</dbReference>
<reference evidence="4" key="1">
    <citation type="submission" date="2022-08" db="EMBL/GenBank/DDBJ databases">
        <authorList>
            <person name="Zhang D."/>
        </authorList>
    </citation>
    <scope>NUCLEOTIDE SEQUENCE</scope>
    <source>
        <strain evidence="4">XJ19-11</strain>
    </source>
</reference>
<evidence type="ECO:0000256" key="1">
    <source>
        <dbReference type="ARBA" id="ARBA00010702"/>
    </source>
</evidence>
<feature type="binding site" evidence="3">
    <location>
        <position position="106"/>
    </location>
    <ligand>
        <name>Mg(2+)</name>
        <dbReference type="ChEBI" id="CHEBI:18420"/>
        <label>1</label>
    </ligand>
</feature>
<dbReference type="InterPro" id="IPR005502">
    <property type="entry name" value="Ribosyl_crysJ1"/>
</dbReference>
<feature type="binding site" evidence="3">
    <location>
        <position position="107"/>
    </location>
    <ligand>
        <name>Mg(2+)</name>
        <dbReference type="ChEBI" id="CHEBI:18420"/>
        <label>1</label>
    </ligand>
</feature>
<evidence type="ECO:0000256" key="2">
    <source>
        <dbReference type="ARBA" id="ARBA00022801"/>
    </source>
</evidence>
<dbReference type="Gene3D" id="1.10.4080.10">
    <property type="entry name" value="ADP-ribosylation/Crystallin J1"/>
    <property type="match status" value="1"/>
</dbReference>
<feature type="binding site" evidence="3">
    <location>
        <position position="373"/>
    </location>
    <ligand>
        <name>Mg(2+)</name>
        <dbReference type="ChEBI" id="CHEBI:18420"/>
        <label>1</label>
    </ligand>
</feature>
<comment type="similarity">
    <text evidence="1">Belongs to the ADP-ribosylglycohydrolase family.</text>
</comment>
<feature type="binding site" evidence="3">
    <location>
        <position position="372"/>
    </location>
    <ligand>
        <name>Mg(2+)</name>
        <dbReference type="ChEBI" id="CHEBI:18420"/>
        <label>1</label>
    </ligand>
</feature>
<dbReference type="Pfam" id="PF03747">
    <property type="entry name" value="ADP_ribosyl_GH"/>
    <property type="match status" value="1"/>
</dbReference>
<dbReference type="EMBL" id="JANSUY010000029">
    <property type="protein sequence ID" value="MCR9017404.1"/>
    <property type="molecule type" value="Genomic_DNA"/>
</dbReference>
<dbReference type="GO" id="GO:0046872">
    <property type="term" value="F:metal ion binding"/>
    <property type="evidence" value="ECO:0007669"/>
    <property type="project" value="UniProtKB-KW"/>
</dbReference>
<evidence type="ECO:0000313" key="4">
    <source>
        <dbReference type="EMBL" id="MCR9017404.1"/>
    </source>
</evidence>
<gene>
    <name evidence="4" type="ORF">NU887_20375</name>
</gene>
<sequence>MRNKIIASLLLSAAVCVYSCQSPETKKDVAEEETKPLSLSEGELQDKVLGMLVGSAIGDAMGAPTEMWSREMISAEYGFVQDLDSMVREVSPEGIWKANLTAGGTTDDTRWKKLAFEYLAGENPKSLDPKQFASHILAQFDGYLAEYKTIESETAEPFEANSLKVGWLQEWAKAARPYVKNDLNGYQIGLSTFYGGEMVCAGLLYAPAIGAFFPEKPEKAYSEAFKLALFDIGYAKDITALSAAMTSAAMKKEATQTEVLDVLRSVDPEQYYGARLVGRSSYRILQTALQIVQEAKAFNEAKATTEDERIANVQKWTPEYLQPAFEKLDQHLQDMPFHAGEIHLQVLTAMIFADFDFEKTLIFLVNYGRDNDTTAAIAGGILGAYYGFDRLPEQMKNQVLEVNKNELDIDLKELSENMTENLLRRYK</sequence>
<feature type="binding site" evidence="3">
    <location>
        <position position="108"/>
    </location>
    <ligand>
        <name>Mg(2+)</name>
        <dbReference type="ChEBI" id="CHEBI:18420"/>
        <label>1</label>
    </ligand>
</feature>
<dbReference type="GO" id="GO:0016787">
    <property type="term" value="F:hydrolase activity"/>
    <property type="evidence" value="ECO:0007669"/>
    <property type="project" value="UniProtKB-KW"/>
</dbReference>
<name>A0A9X2T097_9BACT</name>
<dbReference type="PANTHER" id="PTHR16222:SF24">
    <property type="entry name" value="ADP-RIBOSYLHYDROLASE ARH3"/>
    <property type="match status" value="1"/>
</dbReference>
<keyword evidence="3" id="KW-0460">Magnesium</keyword>
<evidence type="ECO:0000256" key="3">
    <source>
        <dbReference type="PIRSR" id="PIRSR605502-1"/>
    </source>
</evidence>
<accession>A0A9X2T097</accession>
<dbReference type="SUPFAM" id="SSF101478">
    <property type="entry name" value="ADP-ribosylglycohydrolase"/>
    <property type="match status" value="1"/>
</dbReference>
<dbReference type="RefSeq" id="WP_258425239.1">
    <property type="nucleotide sequence ID" value="NZ_JANSUY010000029.1"/>
</dbReference>
<protein>
    <submittedName>
        <fullName evidence="4">ADP-ribosylglycohydrolase family protein</fullName>
    </submittedName>
</protein>